<keyword evidence="1" id="KW-0812">Transmembrane</keyword>
<dbReference type="Pfam" id="PF00069">
    <property type="entry name" value="Pkinase"/>
    <property type="match status" value="1"/>
</dbReference>
<evidence type="ECO:0000313" key="4">
    <source>
        <dbReference type="Proteomes" id="UP000184335"/>
    </source>
</evidence>
<keyword evidence="4" id="KW-1185">Reference proteome</keyword>
<reference evidence="3 4" key="1">
    <citation type="submission" date="2016-11" db="EMBL/GenBank/DDBJ databases">
        <authorList>
            <person name="Jaros S."/>
            <person name="Januszkiewicz K."/>
            <person name="Wedrychowicz H."/>
        </authorList>
    </citation>
    <scope>NUCLEOTIDE SEQUENCE [LARGE SCALE GENOMIC DNA]</scope>
    <source>
        <strain evidence="3 4">DSM 25479</strain>
    </source>
</reference>
<protein>
    <submittedName>
        <fullName evidence="3">Serine/threonine protein kinase</fullName>
    </submittedName>
</protein>
<accession>A0A1M6DD42</accession>
<keyword evidence="1" id="KW-0472">Membrane</keyword>
<dbReference type="SUPFAM" id="SSF56112">
    <property type="entry name" value="Protein kinase-like (PK-like)"/>
    <property type="match status" value="1"/>
</dbReference>
<feature type="domain" description="Protein kinase" evidence="2">
    <location>
        <begin position="37"/>
        <end position="309"/>
    </location>
</feature>
<dbReference type="STRING" id="1118202.SAMN05443429_103196"/>
<evidence type="ECO:0000313" key="3">
    <source>
        <dbReference type="EMBL" id="SHI70928.1"/>
    </source>
</evidence>
<dbReference type="RefSeq" id="WP_073178948.1">
    <property type="nucleotide sequence ID" value="NZ_FQYI01000003.1"/>
</dbReference>
<evidence type="ECO:0000256" key="1">
    <source>
        <dbReference type="SAM" id="Phobius"/>
    </source>
</evidence>
<dbReference type="OrthoDB" id="2485468at2"/>
<dbReference type="InterPro" id="IPR011009">
    <property type="entry name" value="Kinase-like_dom_sf"/>
</dbReference>
<sequence>MIQYPSLTEYEIEFKKRGRSALNFSGNYEFITSQNAPIKIFNHGSGAYAAIYKIRDVSSGKHYALRVFLKNGDAGNIQRVVRINEFLEGISAPWLCKSQVFTTGVSVMGRSYPAILMEWSAGKKLNDFVSGILHDNTMLENLQKKIVELSQDLESKNIAHGDIQSGNVLVEGSGINPTLKLVDYDAMFVPTITGQKATETGHSSFQHPRRTKQEFNPEIDRFSFWLILTALEVLKCDKKLWTNPNQGGFYDGDNFLFRAKDLEAPQQSRLVSRLRQLNRPSLNFYLDHLFSNNISSKREVPKLYSSAGIKSTRSQESVSEYKPKVKKTVSSGNDFVINSTPPIADVYLGDGSHLGTTPLKLDKDTYASKKITVKFNENEKSFYLNRSESEYNIFLGSSGKSASGAYFYIDSTPSGARIFAENGQFVEKTPATLPISQYANRKVKLVYDNVEERVYLNAALKDYHINLKATSPPPKPAIQEYGYYDNGQLYYVDLAGFEDRVRSGWSFKKIYKHGVGYEVNDLPELKEIVEKYKQNKPISSNNNGVIWALVILLFFLLLIFFASIREVETELKLLKLCRAILHQ</sequence>
<organism evidence="3 4">
    <name type="scientific">Cruoricaptor ignavus</name>
    <dbReference type="NCBI Taxonomy" id="1118202"/>
    <lineage>
        <taxon>Bacteria</taxon>
        <taxon>Pseudomonadati</taxon>
        <taxon>Bacteroidota</taxon>
        <taxon>Flavobacteriia</taxon>
        <taxon>Flavobacteriales</taxon>
        <taxon>Weeksellaceae</taxon>
        <taxon>Cruoricaptor</taxon>
    </lineage>
</organism>
<dbReference type="InterPro" id="IPR000719">
    <property type="entry name" value="Prot_kinase_dom"/>
</dbReference>
<dbReference type="GO" id="GO:0005524">
    <property type="term" value="F:ATP binding"/>
    <property type="evidence" value="ECO:0007669"/>
    <property type="project" value="InterPro"/>
</dbReference>
<dbReference type="PROSITE" id="PS50011">
    <property type="entry name" value="PROTEIN_KINASE_DOM"/>
    <property type="match status" value="1"/>
</dbReference>
<keyword evidence="3" id="KW-0723">Serine/threonine-protein kinase</keyword>
<dbReference type="GO" id="GO:0004674">
    <property type="term" value="F:protein serine/threonine kinase activity"/>
    <property type="evidence" value="ECO:0007669"/>
    <property type="project" value="UniProtKB-KW"/>
</dbReference>
<feature type="transmembrane region" description="Helical" evidence="1">
    <location>
        <begin position="544"/>
        <end position="564"/>
    </location>
</feature>
<keyword evidence="1" id="KW-1133">Transmembrane helix</keyword>
<gene>
    <name evidence="3" type="ORF">SAMN05443429_103196</name>
</gene>
<evidence type="ECO:0000259" key="2">
    <source>
        <dbReference type="PROSITE" id="PS50011"/>
    </source>
</evidence>
<dbReference type="EMBL" id="FQYI01000003">
    <property type="protein sequence ID" value="SHI70928.1"/>
    <property type="molecule type" value="Genomic_DNA"/>
</dbReference>
<dbReference type="Gene3D" id="1.10.510.10">
    <property type="entry name" value="Transferase(Phosphotransferase) domain 1"/>
    <property type="match status" value="1"/>
</dbReference>
<keyword evidence="3" id="KW-0808">Transferase</keyword>
<proteinExistence type="predicted"/>
<dbReference type="Proteomes" id="UP000184335">
    <property type="component" value="Unassembled WGS sequence"/>
</dbReference>
<keyword evidence="3" id="KW-0418">Kinase</keyword>
<dbReference type="AlphaFoldDB" id="A0A1M6DD42"/>
<name>A0A1M6DD42_9FLAO</name>